<dbReference type="PATRIC" id="fig|1423745.4.peg.256"/>
<feature type="transmembrane region" description="Helical" evidence="1">
    <location>
        <begin position="34"/>
        <end position="50"/>
    </location>
</feature>
<gene>
    <name evidence="2" type="ORF">FC87_GL000249</name>
</gene>
<proteinExistence type="predicted"/>
<comment type="caution">
    <text evidence="2">The sequence shown here is derived from an EMBL/GenBank/DDBJ whole genome shotgun (WGS) entry which is preliminary data.</text>
</comment>
<evidence type="ECO:0000256" key="1">
    <source>
        <dbReference type="SAM" id="Phobius"/>
    </source>
</evidence>
<feature type="transmembrane region" description="Helical" evidence="1">
    <location>
        <begin position="12"/>
        <end position="28"/>
    </location>
</feature>
<organism evidence="2 3">
    <name type="scientific">Fructilactobacillus florum DSM 22689 = JCM 16035</name>
    <dbReference type="NCBI Taxonomy" id="1423745"/>
    <lineage>
        <taxon>Bacteria</taxon>
        <taxon>Bacillati</taxon>
        <taxon>Bacillota</taxon>
        <taxon>Bacilli</taxon>
        <taxon>Lactobacillales</taxon>
        <taxon>Lactobacillaceae</taxon>
        <taxon>Fructilactobacillus</taxon>
    </lineage>
</organism>
<sequence length="51" mass="5876">MEKIKNCEKSLVLYALEILIIIIGWLYGNDLIRLVSSIFTLIIVLITNKIK</sequence>
<reference evidence="2 3" key="1">
    <citation type="journal article" date="2015" name="Genome Announc.">
        <title>Expanding the biotechnology potential of lactobacilli through comparative genomics of 213 strains and associated genera.</title>
        <authorList>
            <person name="Sun Z."/>
            <person name="Harris H.M."/>
            <person name="McCann A."/>
            <person name="Guo C."/>
            <person name="Argimon S."/>
            <person name="Zhang W."/>
            <person name="Yang X."/>
            <person name="Jeffery I.B."/>
            <person name="Cooney J.C."/>
            <person name="Kagawa T.F."/>
            <person name="Liu W."/>
            <person name="Song Y."/>
            <person name="Salvetti E."/>
            <person name="Wrobel A."/>
            <person name="Rasinkangas P."/>
            <person name="Parkhill J."/>
            <person name="Rea M.C."/>
            <person name="O'Sullivan O."/>
            <person name="Ritari J."/>
            <person name="Douillard F.P."/>
            <person name="Paul Ross R."/>
            <person name="Yang R."/>
            <person name="Briner A.E."/>
            <person name="Felis G.E."/>
            <person name="de Vos W.M."/>
            <person name="Barrangou R."/>
            <person name="Klaenhammer T.R."/>
            <person name="Caufield P.W."/>
            <person name="Cui Y."/>
            <person name="Zhang H."/>
            <person name="O'Toole P.W."/>
        </authorList>
    </citation>
    <scope>NUCLEOTIDE SEQUENCE [LARGE SCALE GENOMIC DNA]</scope>
    <source>
        <strain evidence="2 3">DSM 22689</strain>
    </source>
</reference>
<evidence type="ECO:0000313" key="2">
    <source>
        <dbReference type="EMBL" id="KRM90056.1"/>
    </source>
</evidence>
<accession>A0A0R2CEE0</accession>
<name>A0A0R2CEE0_9LACO</name>
<keyword evidence="1" id="KW-0812">Transmembrane</keyword>
<dbReference type="Proteomes" id="UP000051586">
    <property type="component" value="Unassembled WGS sequence"/>
</dbReference>
<evidence type="ECO:0000313" key="3">
    <source>
        <dbReference type="Proteomes" id="UP000051586"/>
    </source>
</evidence>
<keyword evidence="1" id="KW-1133">Transmembrane helix</keyword>
<dbReference type="EMBL" id="AYZI01000010">
    <property type="protein sequence ID" value="KRM90056.1"/>
    <property type="molecule type" value="Genomic_DNA"/>
</dbReference>
<keyword evidence="1" id="KW-0472">Membrane</keyword>
<protein>
    <submittedName>
        <fullName evidence="2">Uncharacterized protein</fullName>
    </submittedName>
</protein>
<dbReference type="AlphaFoldDB" id="A0A0R2CEE0"/>